<feature type="region of interest" description="Disordered" evidence="1">
    <location>
        <begin position="56"/>
        <end position="78"/>
    </location>
</feature>
<proteinExistence type="predicted"/>
<dbReference type="Proteomes" id="UP001334084">
    <property type="component" value="Chromosome 8"/>
</dbReference>
<dbReference type="RefSeq" id="XP_065330580.1">
    <property type="nucleotide sequence ID" value="XM_065474508.1"/>
</dbReference>
<name>A0AAX4JEM0_9MICR</name>
<keyword evidence="3" id="KW-1185">Reference proteome</keyword>
<protein>
    <submittedName>
        <fullName evidence="2">Uncharacterized protein</fullName>
    </submittedName>
</protein>
<reference evidence="2" key="1">
    <citation type="journal article" date="2024" name="BMC Genomics">
        <title>Functional annotation of a divergent genome using sequence and structure-based similarity.</title>
        <authorList>
            <person name="Svedberg D."/>
            <person name="Winiger R.R."/>
            <person name="Berg A."/>
            <person name="Sharma H."/>
            <person name="Tellgren-Roth C."/>
            <person name="Debrunner-Vossbrinck B.A."/>
            <person name="Vossbrinck C.R."/>
            <person name="Barandun J."/>
        </authorList>
    </citation>
    <scope>NUCLEOTIDE SEQUENCE</scope>
    <source>
        <strain evidence="2">Illinois isolate</strain>
    </source>
</reference>
<gene>
    <name evidence="2" type="ORF">VNE69_08187</name>
</gene>
<dbReference type="EMBL" id="CP142733">
    <property type="protein sequence ID" value="WUR04435.1"/>
    <property type="molecule type" value="Genomic_DNA"/>
</dbReference>
<evidence type="ECO:0000313" key="2">
    <source>
        <dbReference type="EMBL" id="WUR04435.1"/>
    </source>
</evidence>
<sequence>MFEKLSEDKRKLIQEKINSYGLENENTDEEILEKIFNTLEYKKYLESENSVDDTDNYVKKSNILQNYNKRRNQNRENK</sequence>
<evidence type="ECO:0000313" key="3">
    <source>
        <dbReference type="Proteomes" id="UP001334084"/>
    </source>
</evidence>
<evidence type="ECO:0000256" key="1">
    <source>
        <dbReference type="SAM" id="MobiDB-lite"/>
    </source>
</evidence>
<dbReference type="AlphaFoldDB" id="A0AAX4JEM0"/>
<accession>A0AAX4JEM0</accession>
<organism evidence="2 3">
    <name type="scientific">Vairimorpha necatrix</name>
    <dbReference type="NCBI Taxonomy" id="6039"/>
    <lineage>
        <taxon>Eukaryota</taxon>
        <taxon>Fungi</taxon>
        <taxon>Fungi incertae sedis</taxon>
        <taxon>Microsporidia</taxon>
        <taxon>Nosematidae</taxon>
        <taxon>Vairimorpha</taxon>
    </lineage>
</organism>
<dbReference type="KEGG" id="vnx:VNE69_08187"/>
<dbReference type="GeneID" id="90542263"/>